<proteinExistence type="inferred from homology"/>
<dbReference type="EMBL" id="GBEZ01000322">
    <property type="protein sequence ID" value="JAC84556.1"/>
    <property type="molecule type" value="Transcribed_RNA"/>
</dbReference>
<protein>
    <recommendedName>
        <fullName evidence="8">Peptidase S54 rhomboid domain-containing protein</fullName>
    </recommendedName>
</protein>
<evidence type="ECO:0000256" key="1">
    <source>
        <dbReference type="ARBA" id="ARBA00004141"/>
    </source>
</evidence>
<feature type="compositionally biased region" description="Gly residues" evidence="6">
    <location>
        <begin position="323"/>
        <end position="337"/>
    </location>
</feature>
<dbReference type="AlphaFoldDB" id="A0A061SPC5"/>
<gene>
    <name evidence="9" type="ORF">TSPGSL018_702</name>
</gene>
<feature type="transmembrane region" description="Helical" evidence="7">
    <location>
        <begin position="88"/>
        <end position="110"/>
    </location>
</feature>
<dbReference type="Pfam" id="PF01694">
    <property type="entry name" value="Rhomboid"/>
    <property type="match status" value="1"/>
</dbReference>
<dbReference type="InterPro" id="IPR022764">
    <property type="entry name" value="Peptidase_S54_rhomboid_dom"/>
</dbReference>
<evidence type="ECO:0000256" key="5">
    <source>
        <dbReference type="ARBA" id="ARBA00023136"/>
    </source>
</evidence>
<dbReference type="GO" id="GO:0016020">
    <property type="term" value="C:membrane"/>
    <property type="evidence" value="ECO:0007669"/>
    <property type="project" value="UniProtKB-SubCell"/>
</dbReference>
<sequence length="337" mass="35831">MGCFSLLKSAVWQNCLILVLISVAVFIVQVMGTAGVYTEIMCLRPRTPEGLVGLLGSPFVHKSWLVMLSNLIGIWALGFLLLLQGQTVFVLTFLWISVFGGMLTFSFARAGTHCGMASELCGFFSFLVFAVIWQRPVSPRTVLGLIAALFLYGGSMAFALVSPTGSNAWHSSWESKAFGFLAGALWALLFFKVFMKLPAFAAYVKGSSADVEAKRSGTETPVGGGKPGSSNHAPASRADVSPSRPSLPGFLFKKKPGVPLHKQEERGHPSPLYSSPRAPERSADVEIGNIRGGAAPVPAVTDESAGGYYPRRDSPEPHAAGTRFGGAWGPSMGGAWG</sequence>
<evidence type="ECO:0000256" key="7">
    <source>
        <dbReference type="SAM" id="Phobius"/>
    </source>
</evidence>
<evidence type="ECO:0000256" key="6">
    <source>
        <dbReference type="SAM" id="MobiDB-lite"/>
    </source>
</evidence>
<accession>A0A061SPC5</accession>
<keyword evidence="4 7" id="KW-1133">Transmembrane helix</keyword>
<feature type="transmembrane region" description="Helical" evidence="7">
    <location>
        <begin position="116"/>
        <end position="133"/>
    </location>
</feature>
<evidence type="ECO:0000256" key="3">
    <source>
        <dbReference type="ARBA" id="ARBA00022692"/>
    </source>
</evidence>
<keyword evidence="3 7" id="KW-0812">Transmembrane</keyword>
<organism evidence="9">
    <name type="scientific">Tetraselmis sp. GSL018</name>
    <dbReference type="NCBI Taxonomy" id="582737"/>
    <lineage>
        <taxon>Eukaryota</taxon>
        <taxon>Viridiplantae</taxon>
        <taxon>Chlorophyta</taxon>
        <taxon>core chlorophytes</taxon>
        <taxon>Chlorodendrophyceae</taxon>
        <taxon>Chlorodendrales</taxon>
        <taxon>Chlorodendraceae</taxon>
        <taxon>Tetraselmis</taxon>
    </lineage>
</organism>
<feature type="domain" description="Peptidase S54 rhomboid" evidence="8">
    <location>
        <begin position="51"/>
        <end position="192"/>
    </location>
</feature>
<evidence type="ECO:0000256" key="2">
    <source>
        <dbReference type="ARBA" id="ARBA00009045"/>
    </source>
</evidence>
<dbReference type="Gene3D" id="1.20.1540.10">
    <property type="entry name" value="Rhomboid-like"/>
    <property type="match status" value="1"/>
</dbReference>
<comment type="subcellular location">
    <subcellularLocation>
        <location evidence="1">Membrane</location>
        <topology evidence="1">Multi-pass membrane protein</topology>
    </subcellularLocation>
</comment>
<feature type="transmembrane region" description="Helical" evidence="7">
    <location>
        <begin position="64"/>
        <end position="83"/>
    </location>
</feature>
<dbReference type="InterPro" id="IPR035952">
    <property type="entry name" value="Rhomboid-like_sf"/>
</dbReference>
<comment type="similarity">
    <text evidence="2">Belongs to the peptidase S54 family.</text>
</comment>
<evidence type="ECO:0000256" key="4">
    <source>
        <dbReference type="ARBA" id="ARBA00022989"/>
    </source>
</evidence>
<feature type="transmembrane region" description="Helical" evidence="7">
    <location>
        <begin position="177"/>
        <end position="195"/>
    </location>
</feature>
<evidence type="ECO:0000313" key="9">
    <source>
        <dbReference type="EMBL" id="JAC84556.1"/>
    </source>
</evidence>
<feature type="transmembrane region" description="Helical" evidence="7">
    <location>
        <begin position="145"/>
        <end position="165"/>
    </location>
</feature>
<dbReference type="GO" id="GO:0004252">
    <property type="term" value="F:serine-type endopeptidase activity"/>
    <property type="evidence" value="ECO:0007669"/>
    <property type="project" value="InterPro"/>
</dbReference>
<feature type="transmembrane region" description="Helical" evidence="7">
    <location>
        <begin position="15"/>
        <end position="37"/>
    </location>
</feature>
<dbReference type="SUPFAM" id="SSF144091">
    <property type="entry name" value="Rhomboid-like"/>
    <property type="match status" value="1"/>
</dbReference>
<keyword evidence="5 7" id="KW-0472">Membrane</keyword>
<name>A0A061SPC5_9CHLO</name>
<reference evidence="9" key="1">
    <citation type="submission" date="2014-05" db="EMBL/GenBank/DDBJ databases">
        <title>The transcriptome of the halophilic microalga Tetraselmis sp. GSL018 isolated from the Great Salt Lake, Utah.</title>
        <authorList>
            <person name="Jinkerson R.E."/>
            <person name="D'Adamo S."/>
            <person name="Posewitz M.C."/>
        </authorList>
    </citation>
    <scope>NUCLEOTIDE SEQUENCE</scope>
    <source>
        <strain evidence="9">GSL018</strain>
    </source>
</reference>
<evidence type="ECO:0000259" key="8">
    <source>
        <dbReference type="Pfam" id="PF01694"/>
    </source>
</evidence>
<feature type="region of interest" description="Disordered" evidence="6">
    <location>
        <begin position="215"/>
        <end position="337"/>
    </location>
</feature>